<dbReference type="OrthoDB" id="9814966at2"/>
<dbReference type="InterPro" id="IPR029058">
    <property type="entry name" value="AB_hydrolase_fold"/>
</dbReference>
<dbReference type="Proteomes" id="UP000276888">
    <property type="component" value="Chromosome"/>
</dbReference>
<dbReference type="KEGG" id="mlv:CVS47_03124"/>
<proteinExistence type="predicted"/>
<dbReference type="InterPro" id="IPR052897">
    <property type="entry name" value="Sec-Metab_Biosynth_Hydrolase"/>
</dbReference>
<dbReference type="InterPro" id="IPR000073">
    <property type="entry name" value="AB_hydrolase_1"/>
</dbReference>
<dbReference type="PANTHER" id="PTHR37017">
    <property type="entry name" value="AB HYDROLASE-1 DOMAIN-CONTAINING PROTEIN-RELATED"/>
    <property type="match status" value="1"/>
</dbReference>
<evidence type="ECO:0000313" key="3">
    <source>
        <dbReference type="Proteomes" id="UP000276888"/>
    </source>
</evidence>
<dbReference type="Pfam" id="PF12697">
    <property type="entry name" value="Abhydrolase_6"/>
    <property type="match status" value="1"/>
</dbReference>
<dbReference type="GO" id="GO:0003824">
    <property type="term" value="F:catalytic activity"/>
    <property type="evidence" value="ECO:0007669"/>
    <property type="project" value="UniProtKB-ARBA"/>
</dbReference>
<sequence length="232" mass="24479">MSERPTILLVHGAWHGAWAWDLVKTRLEEHGWAVRTLDLPTVHAERIEGLHLSDDADAVRDAIAAVGGPVVVVAHSYGGVPTTQAATDDAVQHIVYVAAFVLDEGESLLGAVGGVAPSWWVVDGPTATAGTEQEPAASLFFADVEPSAAEAAVARLKPQSVLAFQEPLTGAAWRTKPSTYIVTEQDAIFPEPAQVGLAARAGSTVRRLNTSHSPFLSQPDAVVEIIEEAARG</sequence>
<keyword evidence="3" id="KW-1185">Reference proteome</keyword>
<dbReference type="RefSeq" id="WP_127096893.1">
    <property type="nucleotide sequence ID" value="NZ_CP031423.1"/>
</dbReference>
<name>A0A3S9WEX7_9MICO</name>
<reference evidence="2 3" key="1">
    <citation type="submission" date="2018-08" db="EMBL/GenBank/DDBJ databases">
        <title>Microbacterium lemovicicum sp. nov., a bacterium isolated from a natural uranium-rich soil.</title>
        <authorList>
            <person name="ORTET P."/>
        </authorList>
    </citation>
    <scope>NUCLEOTIDE SEQUENCE [LARGE SCALE GENOMIC DNA]</scope>
    <source>
        <strain evidence="2 3">Viu22</strain>
    </source>
</reference>
<dbReference type="AlphaFoldDB" id="A0A3S9WEX7"/>
<dbReference type="EMBL" id="CP031423">
    <property type="protein sequence ID" value="AZS38467.1"/>
    <property type="molecule type" value="Genomic_DNA"/>
</dbReference>
<protein>
    <recommendedName>
        <fullName evidence="1">AB hydrolase-1 domain-containing protein</fullName>
    </recommendedName>
</protein>
<dbReference type="Gene3D" id="3.40.50.1820">
    <property type="entry name" value="alpha/beta hydrolase"/>
    <property type="match status" value="1"/>
</dbReference>
<gene>
    <name evidence="2" type="ORF">CVS47_03124</name>
</gene>
<feature type="domain" description="AB hydrolase-1" evidence="1">
    <location>
        <begin position="7"/>
        <end position="224"/>
    </location>
</feature>
<dbReference type="SUPFAM" id="SSF53474">
    <property type="entry name" value="alpha/beta-Hydrolases"/>
    <property type="match status" value="1"/>
</dbReference>
<dbReference type="PANTHER" id="PTHR37017:SF11">
    <property type="entry name" value="ESTERASE_LIPASE_THIOESTERASE DOMAIN-CONTAINING PROTEIN"/>
    <property type="match status" value="1"/>
</dbReference>
<evidence type="ECO:0000313" key="2">
    <source>
        <dbReference type="EMBL" id="AZS38467.1"/>
    </source>
</evidence>
<accession>A0A3S9WEX7</accession>
<evidence type="ECO:0000259" key="1">
    <source>
        <dbReference type="Pfam" id="PF12697"/>
    </source>
</evidence>
<organism evidence="2 3">
    <name type="scientific">Microbacterium lemovicicum</name>
    <dbReference type="NCBI Taxonomy" id="1072463"/>
    <lineage>
        <taxon>Bacteria</taxon>
        <taxon>Bacillati</taxon>
        <taxon>Actinomycetota</taxon>
        <taxon>Actinomycetes</taxon>
        <taxon>Micrococcales</taxon>
        <taxon>Microbacteriaceae</taxon>
        <taxon>Microbacterium</taxon>
    </lineage>
</organism>